<comment type="cofactor">
    <cofactor evidence="1">
        <name>Zn(2+)</name>
        <dbReference type="ChEBI" id="CHEBI:29105"/>
    </cofactor>
</comment>
<dbReference type="AlphaFoldDB" id="A0A561SVD8"/>
<dbReference type="InterPro" id="IPR001365">
    <property type="entry name" value="A_deaminase_dom"/>
</dbReference>
<keyword evidence="4" id="KW-0378">Hydrolase</keyword>
<gene>
    <name evidence="7" type="ORF">FHX44_114757</name>
</gene>
<evidence type="ECO:0000313" key="8">
    <source>
        <dbReference type="Proteomes" id="UP000321261"/>
    </source>
</evidence>
<feature type="domain" description="Adenosine deaminase" evidence="6">
    <location>
        <begin position="14"/>
        <end position="335"/>
    </location>
</feature>
<keyword evidence="8" id="KW-1185">Reference proteome</keyword>
<comment type="similarity">
    <text evidence="2">Belongs to the metallo-dependent hydrolases superfamily. Adenosine and AMP deaminases family.</text>
</comment>
<keyword evidence="3" id="KW-0479">Metal-binding</keyword>
<dbReference type="Proteomes" id="UP000321261">
    <property type="component" value="Unassembled WGS sequence"/>
</dbReference>
<dbReference type="NCBIfam" id="TIGR01430">
    <property type="entry name" value="aden_deam"/>
    <property type="match status" value="1"/>
</dbReference>
<evidence type="ECO:0000256" key="3">
    <source>
        <dbReference type="ARBA" id="ARBA00022723"/>
    </source>
</evidence>
<keyword evidence="5" id="KW-0862">Zinc</keyword>
<evidence type="ECO:0000256" key="4">
    <source>
        <dbReference type="ARBA" id="ARBA00022801"/>
    </source>
</evidence>
<dbReference type="GO" id="GO:0046872">
    <property type="term" value="F:metal ion binding"/>
    <property type="evidence" value="ECO:0007669"/>
    <property type="project" value="UniProtKB-KW"/>
</dbReference>
<evidence type="ECO:0000256" key="5">
    <source>
        <dbReference type="ARBA" id="ARBA00022833"/>
    </source>
</evidence>
<dbReference type="EMBL" id="VIWU01000001">
    <property type="protein sequence ID" value="TWF78833.1"/>
    <property type="molecule type" value="Genomic_DNA"/>
</dbReference>
<name>A0A561SVD8_9PSEU</name>
<sequence length="342" mass="36205">MSTSSVAAFVAALPKVELHLHLVGSASLDTVLALARHHPDGGVPTDRDELRRFYTFTDFPHFLTVYHRVNLLVTTGADVVTLLDGLAGELATRNVRYAEVQVTPVRNRMAGISYADLAAALADGRTLARERHGVQLGWVFDADATLGPAGAEETVDFAIGHRPEGTVGIGLGGPEVGVHRADFAPAFRRAVAAGLHSVPHAGETVGPDEVWAAVTELRAERIGHGIGAAGDPRLMEHLAEHGIPLEVCPISNLRTAAVPDIAAHPLPTLVAAGVPVTLATDDPGMFHTDLDAEYLICHEAFGMGVPELAEIARTGARAAYCSRELRDEVLSEIDQVEAAHTP</sequence>
<reference evidence="7 8" key="1">
    <citation type="submission" date="2019-06" db="EMBL/GenBank/DDBJ databases">
        <title>Sequencing the genomes of 1000 actinobacteria strains.</title>
        <authorList>
            <person name="Klenk H.-P."/>
        </authorList>
    </citation>
    <scope>NUCLEOTIDE SEQUENCE [LARGE SCALE GENOMIC DNA]</scope>
    <source>
        <strain evidence="7 8">DSM 45671</strain>
    </source>
</reference>
<evidence type="ECO:0000256" key="2">
    <source>
        <dbReference type="ARBA" id="ARBA00006676"/>
    </source>
</evidence>
<dbReference type="Gene3D" id="3.20.20.140">
    <property type="entry name" value="Metal-dependent hydrolases"/>
    <property type="match status" value="1"/>
</dbReference>
<dbReference type="PANTHER" id="PTHR43114">
    <property type="entry name" value="ADENINE DEAMINASE"/>
    <property type="match status" value="1"/>
</dbReference>
<organism evidence="7 8">
    <name type="scientific">Pseudonocardia hierapolitana</name>
    <dbReference type="NCBI Taxonomy" id="1128676"/>
    <lineage>
        <taxon>Bacteria</taxon>
        <taxon>Bacillati</taxon>
        <taxon>Actinomycetota</taxon>
        <taxon>Actinomycetes</taxon>
        <taxon>Pseudonocardiales</taxon>
        <taxon>Pseudonocardiaceae</taxon>
        <taxon>Pseudonocardia</taxon>
    </lineage>
</organism>
<proteinExistence type="inferred from homology"/>
<evidence type="ECO:0000256" key="1">
    <source>
        <dbReference type="ARBA" id="ARBA00001947"/>
    </source>
</evidence>
<dbReference type="RefSeq" id="WP_246170547.1">
    <property type="nucleotide sequence ID" value="NZ_VIWU01000001.1"/>
</dbReference>
<dbReference type="InterPro" id="IPR032466">
    <property type="entry name" value="Metal_Hydrolase"/>
</dbReference>
<comment type="caution">
    <text evidence="7">The sequence shown here is derived from an EMBL/GenBank/DDBJ whole genome shotgun (WGS) entry which is preliminary data.</text>
</comment>
<evidence type="ECO:0000259" key="6">
    <source>
        <dbReference type="Pfam" id="PF00962"/>
    </source>
</evidence>
<dbReference type="GO" id="GO:0019239">
    <property type="term" value="F:deaminase activity"/>
    <property type="evidence" value="ECO:0007669"/>
    <property type="project" value="InterPro"/>
</dbReference>
<dbReference type="GO" id="GO:0016814">
    <property type="term" value="F:hydrolase activity, acting on carbon-nitrogen (but not peptide) bonds, in cyclic amidines"/>
    <property type="evidence" value="ECO:0007669"/>
    <property type="project" value="UniProtKB-ARBA"/>
</dbReference>
<protein>
    <submittedName>
        <fullName evidence="7">Aminodeoxyfutalosine deaminase</fullName>
    </submittedName>
</protein>
<dbReference type="Pfam" id="PF00962">
    <property type="entry name" value="A_deaminase"/>
    <property type="match status" value="1"/>
</dbReference>
<dbReference type="SUPFAM" id="SSF51556">
    <property type="entry name" value="Metallo-dependent hydrolases"/>
    <property type="match status" value="1"/>
</dbReference>
<dbReference type="PANTHER" id="PTHR43114:SF6">
    <property type="entry name" value="ADENINE DEAMINASE"/>
    <property type="match status" value="1"/>
</dbReference>
<accession>A0A561SVD8</accession>
<evidence type="ECO:0000313" key="7">
    <source>
        <dbReference type="EMBL" id="TWF78833.1"/>
    </source>
</evidence>
<dbReference type="InterPro" id="IPR006330">
    <property type="entry name" value="Ado/ade_deaminase"/>
</dbReference>